<feature type="transmembrane region" description="Helical" evidence="7">
    <location>
        <begin position="220"/>
        <end position="244"/>
    </location>
</feature>
<dbReference type="EMBL" id="CAFAAI010000147">
    <property type="protein sequence ID" value="CAB4799242.1"/>
    <property type="molecule type" value="Genomic_DNA"/>
</dbReference>
<evidence type="ECO:0000256" key="1">
    <source>
        <dbReference type="ARBA" id="ARBA00004651"/>
    </source>
</evidence>
<dbReference type="InterPro" id="IPR043428">
    <property type="entry name" value="LivM-like"/>
</dbReference>
<dbReference type="PANTHER" id="PTHR30482:SF20">
    <property type="entry name" value="HIGH-AFFINITY BRANCHED-CHAIN AMINO ACID TRANSPORT SYSTEM PERMEASE PROTEIN LIVM"/>
    <property type="match status" value="1"/>
</dbReference>
<reference evidence="8" key="1">
    <citation type="submission" date="2020-05" db="EMBL/GenBank/DDBJ databases">
        <authorList>
            <person name="Chiriac C."/>
            <person name="Salcher M."/>
            <person name="Ghai R."/>
            <person name="Kavagutti S V."/>
        </authorList>
    </citation>
    <scope>NUCLEOTIDE SEQUENCE</scope>
</reference>
<dbReference type="PANTHER" id="PTHR30482">
    <property type="entry name" value="HIGH-AFFINITY BRANCHED-CHAIN AMINO ACID TRANSPORT SYSTEM PERMEASE"/>
    <property type="match status" value="1"/>
</dbReference>
<evidence type="ECO:0000313" key="8">
    <source>
        <dbReference type="EMBL" id="CAB4799242.1"/>
    </source>
</evidence>
<feature type="transmembrane region" description="Helical" evidence="7">
    <location>
        <begin position="16"/>
        <end position="36"/>
    </location>
</feature>
<evidence type="ECO:0000256" key="4">
    <source>
        <dbReference type="ARBA" id="ARBA00022989"/>
    </source>
</evidence>
<evidence type="ECO:0000256" key="3">
    <source>
        <dbReference type="ARBA" id="ARBA00022692"/>
    </source>
</evidence>
<feature type="region of interest" description="Disordered" evidence="6">
    <location>
        <begin position="674"/>
        <end position="696"/>
    </location>
</feature>
<keyword evidence="5 7" id="KW-0472">Membrane</keyword>
<evidence type="ECO:0000256" key="7">
    <source>
        <dbReference type="SAM" id="Phobius"/>
    </source>
</evidence>
<feature type="transmembrane region" description="Helical" evidence="7">
    <location>
        <begin position="509"/>
        <end position="527"/>
    </location>
</feature>
<feature type="transmembrane region" description="Helical" evidence="7">
    <location>
        <begin position="381"/>
        <end position="400"/>
    </location>
</feature>
<dbReference type="Pfam" id="PF02653">
    <property type="entry name" value="BPD_transp_2"/>
    <property type="match status" value="2"/>
</dbReference>
<feature type="transmembrane region" description="Helical" evidence="7">
    <location>
        <begin position="596"/>
        <end position="616"/>
    </location>
</feature>
<feature type="transmembrane region" description="Helical" evidence="7">
    <location>
        <begin position="301"/>
        <end position="319"/>
    </location>
</feature>
<protein>
    <submittedName>
        <fullName evidence="8">Unannotated protein</fullName>
    </submittedName>
</protein>
<feature type="transmembrane region" description="Helical" evidence="7">
    <location>
        <begin position="100"/>
        <end position="119"/>
    </location>
</feature>
<dbReference type="AlphaFoldDB" id="A0A6J6XQR5"/>
<accession>A0A6J6XQR5</accession>
<dbReference type="InterPro" id="IPR001851">
    <property type="entry name" value="ABC_transp_permease"/>
</dbReference>
<proteinExistence type="predicted"/>
<dbReference type="GO" id="GO:0005886">
    <property type="term" value="C:plasma membrane"/>
    <property type="evidence" value="ECO:0007669"/>
    <property type="project" value="UniProtKB-SubCell"/>
</dbReference>
<feature type="compositionally biased region" description="Polar residues" evidence="6">
    <location>
        <begin position="681"/>
        <end position="696"/>
    </location>
</feature>
<feature type="transmembrane region" description="Helical" evidence="7">
    <location>
        <begin position="460"/>
        <end position="479"/>
    </location>
</feature>
<keyword evidence="3 7" id="KW-0812">Transmembrane</keyword>
<evidence type="ECO:0000256" key="6">
    <source>
        <dbReference type="SAM" id="MobiDB-lite"/>
    </source>
</evidence>
<feature type="transmembrane region" description="Helical" evidence="7">
    <location>
        <begin position="278"/>
        <end position="295"/>
    </location>
</feature>
<feature type="transmembrane region" description="Helical" evidence="7">
    <location>
        <begin position="128"/>
        <end position="152"/>
    </location>
</feature>
<dbReference type="CDD" id="cd06581">
    <property type="entry name" value="TM_PBP1_LivM_like"/>
    <property type="match status" value="1"/>
</dbReference>
<name>A0A6J6XQR5_9ZZZZ</name>
<keyword evidence="4 7" id="KW-1133">Transmembrane helix</keyword>
<feature type="transmembrane region" description="Helical" evidence="7">
    <location>
        <begin position="75"/>
        <end position="94"/>
    </location>
</feature>
<feature type="transmembrane region" description="Helical" evidence="7">
    <location>
        <begin position="181"/>
        <end position="199"/>
    </location>
</feature>
<feature type="transmembrane region" description="Helical" evidence="7">
    <location>
        <begin position="435"/>
        <end position="453"/>
    </location>
</feature>
<feature type="transmembrane region" description="Helical" evidence="7">
    <location>
        <begin position="628"/>
        <end position="648"/>
    </location>
</feature>
<dbReference type="CDD" id="cd06582">
    <property type="entry name" value="TM_PBP1_LivH_like"/>
    <property type="match status" value="1"/>
</dbReference>
<feature type="transmembrane region" description="Helical" evidence="7">
    <location>
        <begin position="250"/>
        <end position="271"/>
    </location>
</feature>
<dbReference type="GO" id="GO:0015658">
    <property type="term" value="F:branched-chain amino acid transmembrane transporter activity"/>
    <property type="evidence" value="ECO:0007669"/>
    <property type="project" value="InterPro"/>
</dbReference>
<sequence length="696" mass="74036">MGMYDRMRGSEPARRARFAALGFAVIVALIVAFNLWPLPWGGAVRGLVLGMLNALLAIGLALVYRANRVLNFAQADLGSVPTSFAVALVVFSHWPYPLGFIVGLVIAVALGAIVELAIVRRFRNASRLVLTVATLGITQVLVLLGILVPRWWGKNAASQRLPQMFPWKLDIGPFRLLSNDFVALIVAPIVMVLVALFLNRTRIGVAVRASAERSDRANMLGIPVSRLSTVVWALAAALSFVALFLRAGILGAPIGSAFDVSNLLFAMAALVIGRLQHLATVALAGIAIGFLDYWVTWHAQSPLLVVPMVSAVVLVVLLFQRRSVSRSDTDASSSWRGSEEVRPLDAGVARLAPMRLVRWGGVALLAAALVLLPMTLRVDRLIQLTEVIVFVVIGLSLMVLSGWAGQISLGQMGFVAVGAAVSALCTSRWHVDLSLALLAGALAGAVAALLVGLPALRLQGLYLAVTTLAFGLTVSSWLLNDRFFGWIPNTRLKIDPLFGRINVDTPTRFYVYSIVVLALIILVVRGIRRSRSGRVIVALRENERAAQSFSVATVRSKLAAFMLSGAIAGVAGGLLVHSNHAFSLSQYSVGESFGVFTAAIIGGLGSITGVIIGAVYARGSLRLPSIEWRLLSTSVGMMFILLVMPGGLGSQVTKLRDLLAKFSTGRRDAAAQRAAAAATSEVATPTEPQGNSEVPA</sequence>
<feature type="transmembrane region" description="Helical" evidence="7">
    <location>
        <begin position="558"/>
        <end position="576"/>
    </location>
</feature>
<feature type="transmembrane region" description="Helical" evidence="7">
    <location>
        <begin position="356"/>
        <end position="375"/>
    </location>
</feature>
<evidence type="ECO:0000256" key="5">
    <source>
        <dbReference type="ARBA" id="ARBA00023136"/>
    </source>
</evidence>
<organism evidence="8">
    <name type="scientific">freshwater metagenome</name>
    <dbReference type="NCBI Taxonomy" id="449393"/>
    <lineage>
        <taxon>unclassified sequences</taxon>
        <taxon>metagenomes</taxon>
        <taxon>ecological metagenomes</taxon>
    </lineage>
</organism>
<feature type="transmembrane region" description="Helical" evidence="7">
    <location>
        <begin position="412"/>
        <end position="429"/>
    </location>
</feature>
<feature type="transmembrane region" description="Helical" evidence="7">
    <location>
        <begin position="42"/>
        <end position="63"/>
    </location>
</feature>
<evidence type="ECO:0000256" key="2">
    <source>
        <dbReference type="ARBA" id="ARBA00022475"/>
    </source>
</evidence>
<comment type="subcellular location">
    <subcellularLocation>
        <location evidence="1">Cell membrane</location>
        <topology evidence="1">Multi-pass membrane protein</topology>
    </subcellularLocation>
</comment>
<keyword evidence="2" id="KW-1003">Cell membrane</keyword>
<gene>
    <name evidence="8" type="ORF">UFOPK2992_00926</name>
</gene>